<protein>
    <recommendedName>
        <fullName evidence="1">diguanylate cyclase</fullName>
        <ecNumber evidence="1">2.7.7.65</ecNumber>
    </recommendedName>
</protein>
<name>A0ABP8ID36_9GAMM</name>
<dbReference type="SUPFAM" id="SSF55073">
    <property type="entry name" value="Nucleotide cyclase"/>
    <property type="match status" value="1"/>
</dbReference>
<dbReference type="InterPro" id="IPR011622">
    <property type="entry name" value="7TMR_DISM_rcpt_extracell_dom2"/>
</dbReference>
<dbReference type="Pfam" id="PF00990">
    <property type="entry name" value="GGDEF"/>
    <property type="match status" value="1"/>
</dbReference>
<feature type="transmembrane region" description="Helical" evidence="4">
    <location>
        <begin position="324"/>
        <end position="343"/>
    </location>
</feature>
<feature type="transmembrane region" description="Helical" evidence="4">
    <location>
        <begin position="204"/>
        <end position="226"/>
    </location>
</feature>
<feature type="domain" description="GGDEF" evidence="5">
    <location>
        <begin position="483"/>
        <end position="612"/>
    </location>
</feature>
<gene>
    <name evidence="6" type="ORF">GCM10023151_04480</name>
</gene>
<evidence type="ECO:0000313" key="6">
    <source>
        <dbReference type="EMBL" id="GAA4356502.1"/>
    </source>
</evidence>
<evidence type="ECO:0000259" key="5">
    <source>
        <dbReference type="PROSITE" id="PS50887"/>
    </source>
</evidence>
<dbReference type="Pfam" id="PF07695">
    <property type="entry name" value="7TMR-DISM_7TM"/>
    <property type="match status" value="1"/>
</dbReference>
<proteinExistence type="predicted"/>
<dbReference type="Gene3D" id="2.60.40.2380">
    <property type="match status" value="1"/>
</dbReference>
<comment type="catalytic activity">
    <reaction evidence="2">
        <text>2 GTP = 3',3'-c-di-GMP + 2 diphosphate</text>
        <dbReference type="Rhea" id="RHEA:24898"/>
        <dbReference type="ChEBI" id="CHEBI:33019"/>
        <dbReference type="ChEBI" id="CHEBI:37565"/>
        <dbReference type="ChEBI" id="CHEBI:58805"/>
        <dbReference type="EC" id="2.7.7.65"/>
    </reaction>
</comment>
<dbReference type="InterPro" id="IPR029787">
    <property type="entry name" value="Nucleotide_cyclase"/>
</dbReference>
<feature type="transmembrane region" description="Helical" evidence="4">
    <location>
        <begin position="268"/>
        <end position="287"/>
    </location>
</feature>
<sequence>MGLKNIIANSQKLITLALGLLVLGFSTPGLYAKDDIPPPQAIDLAVIQQGQSTGTDFYYFYDSSREVTLEEALQSDRWQAPESKRNNRGFTEHVIWMKLQFKNSEDEAKRFILEYIDPAIKTLDVYYKSSSELEYNHQNFTYSNPSATRPVSFYRPAFALEAPASDTVDVYLRMFPGDDFPMHSFTEMLIWHEKPFYKSTHVELILMSILLCVEIFMGIATLLIYFSSKDKVFLYYSVFAFSAASLFAAFGGLWPYLIATESYELRMVVLQISLCQMAAIVFVQYFLKTKEHMPLVHKMMTAVVGICLVGLILNLAGYPYLSRIIIDYTAIGYFALIPIGLYSHKKGVPHSLLFTSSWIVFIMGMVLASARLRGYIVDSSVAKWLIFYGGFIEIFLLSTIMYLRFRDLQKEKVDVERRYRRHLEKAAEELKRQVDEKTKQLKLAKQQAEQDARIDILTQLTNRRAFIEIANQHIELAAQNIDKSLYLAIIDVDHFKKVNDTYGHNVGDFVLKAVSDTLLENVRNVDLVSRLGGEEFSVIVEAENEQTALQMVERLRAAVEAKTVKVQGHTINVTISIGMASWYANQSLDSLMSAADEALYTAKRKGRNQTHF</sequence>
<keyword evidence="4" id="KW-0812">Transmembrane</keyword>
<dbReference type="PROSITE" id="PS50887">
    <property type="entry name" value="GGDEF"/>
    <property type="match status" value="1"/>
</dbReference>
<keyword evidence="4" id="KW-0472">Membrane</keyword>
<dbReference type="NCBIfam" id="TIGR00254">
    <property type="entry name" value="GGDEF"/>
    <property type="match status" value="1"/>
</dbReference>
<dbReference type="CDD" id="cd01949">
    <property type="entry name" value="GGDEF"/>
    <property type="match status" value="1"/>
</dbReference>
<feature type="transmembrane region" description="Helical" evidence="4">
    <location>
        <begin position="384"/>
        <end position="403"/>
    </location>
</feature>
<organism evidence="6 7">
    <name type="scientific">Kangiella marina</name>
    <dbReference type="NCBI Taxonomy" id="1079178"/>
    <lineage>
        <taxon>Bacteria</taxon>
        <taxon>Pseudomonadati</taxon>
        <taxon>Pseudomonadota</taxon>
        <taxon>Gammaproteobacteria</taxon>
        <taxon>Kangiellales</taxon>
        <taxon>Kangiellaceae</taxon>
        <taxon>Kangiella</taxon>
    </lineage>
</organism>
<feature type="transmembrane region" description="Helical" evidence="4">
    <location>
        <begin position="299"/>
        <end position="318"/>
    </location>
</feature>
<dbReference type="Gene3D" id="3.30.70.270">
    <property type="match status" value="1"/>
</dbReference>
<evidence type="ECO:0000256" key="2">
    <source>
        <dbReference type="ARBA" id="ARBA00034247"/>
    </source>
</evidence>
<feature type="transmembrane region" description="Helical" evidence="4">
    <location>
        <begin position="352"/>
        <end position="372"/>
    </location>
</feature>
<feature type="transmembrane region" description="Helical" evidence="4">
    <location>
        <begin position="233"/>
        <end position="256"/>
    </location>
</feature>
<dbReference type="EC" id="2.7.7.65" evidence="1"/>
<keyword evidence="3" id="KW-0175">Coiled coil</keyword>
<evidence type="ECO:0000256" key="3">
    <source>
        <dbReference type="SAM" id="Coils"/>
    </source>
</evidence>
<dbReference type="SMART" id="SM00267">
    <property type="entry name" value="GGDEF"/>
    <property type="match status" value="1"/>
</dbReference>
<keyword evidence="4" id="KW-1133">Transmembrane helix</keyword>
<dbReference type="EMBL" id="BAABFV010000001">
    <property type="protein sequence ID" value="GAA4356502.1"/>
    <property type="molecule type" value="Genomic_DNA"/>
</dbReference>
<reference evidence="7" key="1">
    <citation type="journal article" date="2019" name="Int. J. Syst. Evol. Microbiol.">
        <title>The Global Catalogue of Microorganisms (GCM) 10K type strain sequencing project: providing services to taxonomists for standard genome sequencing and annotation.</title>
        <authorList>
            <consortium name="The Broad Institute Genomics Platform"/>
            <consortium name="The Broad Institute Genome Sequencing Center for Infectious Disease"/>
            <person name="Wu L."/>
            <person name="Ma J."/>
        </authorList>
    </citation>
    <scope>NUCLEOTIDE SEQUENCE [LARGE SCALE GENOMIC DNA]</scope>
    <source>
        <strain evidence="7">JCM 17728</strain>
    </source>
</reference>
<feature type="coiled-coil region" evidence="3">
    <location>
        <begin position="405"/>
        <end position="451"/>
    </location>
</feature>
<evidence type="ECO:0000256" key="4">
    <source>
        <dbReference type="SAM" id="Phobius"/>
    </source>
</evidence>
<dbReference type="Pfam" id="PF07696">
    <property type="entry name" value="7TMR-DISMED2"/>
    <property type="match status" value="1"/>
</dbReference>
<dbReference type="PANTHER" id="PTHR45138">
    <property type="entry name" value="REGULATORY COMPONENTS OF SENSORY TRANSDUCTION SYSTEM"/>
    <property type="match status" value="1"/>
</dbReference>
<keyword evidence="7" id="KW-1185">Reference proteome</keyword>
<comment type="caution">
    <text evidence="6">The sequence shown here is derived from an EMBL/GenBank/DDBJ whole genome shotgun (WGS) entry which is preliminary data.</text>
</comment>
<dbReference type="InterPro" id="IPR011623">
    <property type="entry name" value="7TMR_DISM_rcpt_extracell_dom1"/>
</dbReference>
<dbReference type="InterPro" id="IPR050469">
    <property type="entry name" value="Diguanylate_Cyclase"/>
</dbReference>
<accession>A0ABP8ID36</accession>
<dbReference type="InterPro" id="IPR000160">
    <property type="entry name" value="GGDEF_dom"/>
</dbReference>
<evidence type="ECO:0000256" key="1">
    <source>
        <dbReference type="ARBA" id="ARBA00012528"/>
    </source>
</evidence>
<dbReference type="Proteomes" id="UP001501011">
    <property type="component" value="Unassembled WGS sequence"/>
</dbReference>
<dbReference type="PANTHER" id="PTHR45138:SF9">
    <property type="entry name" value="DIGUANYLATE CYCLASE DGCM-RELATED"/>
    <property type="match status" value="1"/>
</dbReference>
<dbReference type="InterPro" id="IPR043128">
    <property type="entry name" value="Rev_trsase/Diguanyl_cyclase"/>
</dbReference>
<evidence type="ECO:0000313" key="7">
    <source>
        <dbReference type="Proteomes" id="UP001501011"/>
    </source>
</evidence>